<dbReference type="HAMAP" id="MF_01074">
    <property type="entry name" value="LarC"/>
    <property type="match status" value="1"/>
</dbReference>
<dbReference type="RefSeq" id="WP_074758174.1">
    <property type="nucleotide sequence ID" value="NZ_FOGJ01000027.1"/>
</dbReference>
<accession>A0A1H9W6E9</accession>
<organism evidence="4 5">
    <name type="scientific">Butyrivibrio fibrisolvens</name>
    <dbReference type="NCBI Taxonomy" id="831"/>
    <lineage>
        <taxon>Bacteria</taxon>
        <taxon>Bacillati</taxon>
        <taxon>Bacillota</taxon>
        <taxon>Clostridia</taxon>
        <taxon>Lachnospirales</taxon>
        <taxon>Lachnospiraceae</taxon>
        <taxon>Butyrivibrio</taxon>
    </lineage>
</organism>
<dbReference type="Pfam" id="PF01969">
    <property type="entry name" value="Ni_insertion"/>
    <property type="match status" value="1"/>
</dbReference>
<evidence type="ECO:0000256" key="2">
    <source>
        <dbReference type="HAMAP-Rule" id="MF_01074"/>
    </source>
</evidence>
<evidence type="ECO:0000313" key="4">
    <source>
        <dbReference type="EMBL" id="SES29502.1"/>
    </source>
</evidence>
<evidence type="ECO:0000256" key="1">
    <source>
        <dbReference type="ARBA" id="ARBA00022596"/>
    </source>
</evidence>
<dbReference type="PANTHER" id="PTHR36566:SF1">
    <property type="entry name" value="PYRIDINIUM-3,5-BISTHIOCARBOXYLIC ACID MONONUCLEOTIDE NICKEL INSERTION PROTEIN"/>
    <property type="match status" value="1"/>
</dbReference>
<feature type="compositionally biased region" description="Basic and acidic residues" evidence="3">
    <location>
        <begin position="94"/>
        <end position="192"/>
    </location>
</feature>
<gene>
    <name evidence="2" type="primary">larC</name>
    <name evidence="4" type="ORF">SAMN04487884_12752</name>
</gene>
<dbReference type="GO" id="GO:0016151">
    <property type="term" value="F:nickel cation binding"/>
    <property type="evidence" value="ECO:0007669"/>
    <property type="project" value="UniProtKB-UniRule"/>
</dbReference>
<feature type="region of interest" description="Disordered" evidence="3">
    <location>
        <begin position="370"/>
        <end position="396"/>
    </location>
</feature>
<keyword evidence="2" id="KW-0456">Lyase</keyword>
<dbReference type="AlphaFoldDB" id="A0A1H9W6E9"/>
<dbReference type="GO" id="GO:0051604">
    <property type="term" value="P:protein maturation"/>
    <property type="evidence" value="ECO:0007669"/>
    <property type="project" value="UniProtKB-UniRule"/>
</dbReference>
<dbReference type="InterPro" id="IPR002822">
    <property type="entry name" value="Ni_insertion"/>
</dbReference>
<dbReference type="GO" id="GO:0016829">
    <property type="term" value="F:lyase activity"/>
    <property type="evidence" value="ECO:0007669"/>
    <property type="project" value="UniProtKB-UniRule"/>
</dbReference>
<evidence type="ECO:0000256" key="3">
    <source>
        <dbReference type="SAM" id="MobiDB-lite"/>
    </source>
</evidence>
<reference evidence="4 5" key="1">
    <citation type="submission" date="2016-10" db="EMBL/GenBank/DDBJ databases">
        <authorList>
            <person name="de Groot N.N."/>
        </authorList>
    </citation>
    <scope>NUCLEOTIDE SEQUENCE [LARGE SCALE GENOMIC DNA]</scope>
    <source>
        <strain evidence="4 5">AR40</strain>
    </source>
</reference>
<dbReference type="EMBL" id="FOGJ01000027">
    <property type="protein sequence ID" value="SES29502.1"/>
    <property type="molecule type" value="Genomic_DNA"/>
</dbReference>
<feature type="region of interest" description="Disordered" evidence="3">
    <location>
        <begin position="94"/>
        <end position="197"/>
    </location>
</feature>
<comment type="function">
    <text evidence="2">Involved in the biosynthesis of a nickel-pincer cofactor ((SCS)Ni(II) pincer complex). Binds Ni(2+), and functions in nickel delivery to pyridinium-3,5-bisthiocarboxylic acid mononucleotide (P2TMN), to form the mature cofactor. Is thus probably required for the activation of nickel-pincer cofactor-dependent enzymes.</text>
</comment>
<evidence type="ECO:0000313" key="5">
    <source>
        <dbReference type="Proteomes" id="UP000182584"/>
    </source>
</evidence>
<protein>
    <recommendedName>
        <fullName evidence="2">Pyridinium-3,5-bisthiocarboxylic acid mononucleotide nickel insertion protein</fullName>
        <shortName evidence="2">P2TMN nickel insertion protein</shortName>
        <ecNumber evidence="2">4.99.1.12</ecNumber>
    </recommendedName>
    <alternativeName>
        <fullName evidence="2">Nickel-pincer cofactor biosynthesis protein LarC</fullName>
    </alternativeName>
</protein>
<dbReference type="OrthoDB" id="9765625at2"/>
<name>A0A1H9W6E9_BUTFI</name>
<dbReference type="EC" id="4.99.1.12" evidence="2"/>
<sequence>MKILYLDLGMGAAGDMLTAALLDAMDEKEKEEAIKDLSALNIPDVRFDVEKSVKCGITGTHVSVKVHGTDEGEGLHEDHHGHEHQHAHDDFHEYDHGHQHEHDDFHEHDHAHQHAHDGFHEHDHAHQHEHDSFHEHDHGHYHEHEDFHEHSHEDFLEHDHGHHHEHDDFHEHGHGHQNGHDDFHGHGHDHEHHHSHASLEKINSIVDSLNVSDPIKSDVRSIYKIIATAEGHVHNKPITDIHFHEVGTMDAIADITAACILIRRIGADKIIASPIHVGSGQVRCAHGILPVPAPATAFILKGIPMYSTDIKGELCTPTGAAILKYFVNEYRSMPSMTSDNIGYGMGFKDFERANCVRAIIGHDTNITSSNNYNPSPDMAMSNDTAERPYPDAPTSQSAINDSIIELRCNIDDMTGEEIGFAFEKLLEAGARDVFSTPITMKKNRPGILLTVICSVSDRDMMVKNIFKHTTTIGIRETVCNRYILSRESETLNTPLGQVREKRVSGYGISRSKLEYDDIVKIARNTGMSIKEVKDAIGVK</sequence>
<dbReference type="Proteomes" id="UP000182584">
    <property type="component" value="Unassembled WGS sequence"/>
</dbReference>
<comment type="catalytic activity">
    <reaction evidence="2">
        <text>Ni(II)-pyridinium-3,5-bisthiocarboxylate mononucleotide = pyridinium-3,5-bisthiocarboxylate mononucleotide + Ni(2+)</text>
        <dbReference type="Rhea" id="RHEA:54784"/>
        <dbReference type="ChEBI" id="CHEBI:49786"/>
        <dbReference type="ChEBI" id="CHEBI:137372"/>
        <dbReference type="ChEBI" id="CHEBI:137373"/>
        <dbReference type="EC" id="4.99.1.12"/>
    </reaction>
</comment>
<proteinExistence type="inferred from homology"/>
<dbReference type="NCBIfam" id="TIGR00299">
    <property type="entry name" value="nickel pincer cofactor biosynthesis protein LarC"/>
    <property type="match status" value="1"/>
</dbReference>
<comment type="similarity">
    <text evidence="2">Belongs to the LarC family.</text>
</comment>
<keyword evidence="1 2" id="KW-0533">Nickel</keyword>
<dbReference type="Gene3D" id="3.30.70.1380">
    <property type="entry name" value="Transcriptional regulatory protein pf0864 domain like"/>
    <property type="match status" value="1"/>
</dbReference>
<dbReference type="PANTHER" id="PTHR36566">
    <property type="entry name" value="NICKEL INSERTION PROTEIN-RELATED"/>
    <property type="match status" value="1"/>
</dbReference>